<evidence type="ECO:0000256" key="2">
    <source>
        <dbReference type="ARBA" id="ARBA00022801"/>
    </source>
</evidence>
<dbReference type="InterPro" id="IPR014014">
    <property type="entry name" value="RNA_helicase_DEAD_Q_motif"/>
</dbReference>
<feature type="short sequence motif" description="Q motif" evidence="5">
    <location>
        <begin position="154"/>
        <end position="183"/>
    </location>
</feature>
<feature type="domain" description="Helicase ATP-binding" evidence="8">
    <location>
        <begin position="186"/>
        <end position="360"/>
    </location>
</feature>
<dbReference type="GO" id="GO:0016787">
    <property type="term" value="F:hydrolase activity"/>
    <property type="evidence" value="ECO:0007669"/>
    <property type="project" value="UniProtKB-KW"/>
</dbReference>
<dbReference type="InterPro" id="IPR014001">
    <property type="entry name" value="Helicase_ATP-bd"/>
</dbReference>
<dbReference type="InterPro" id="IPR027417">
    <property type="entry name" value="P-loop_NTPase"/>
</dbReference>
<dbReference type="GO" id="GO:0003724">
    <property type="term" value="F:RNA helicase activity"/>
    <property type="evidence" value="ECO:0007669"/>
    <property type="project" value="InterPro"/>
</dbReference>
<keyword evidence="3 11" id="KW-0347">Helicase</keyword>
<proteinExistence type="predicted"/>
<feature type="compositionally biased region" description="Basic and acidic residues" evidence="7">
    <location>
        <begin position="67"/>
        <end position="93"/>
    </location>
</feature>
<reference evidence="11 12" key="1">
    <citation type="submission" date="2015-04" db="EMBL/GenBank/DDBJ databases">
        <authorList>
            <consortium name="Pathogen Informatics"/>
        </authorList>
    </citation>
    <scope>NUCLEOTIDE SEQUENCE [LARGE SCALE GENOMIC DNA]</scope>
    <source>
        <strain evidence="11 12">SGS1</strain>
    </source>
</reference>
<feature type="coiled-coil region" evidence="6">
    <location>
        <begin position="808"/>
        <end position="842"/>
    </location>
</feature>
<evidence type="ECO:0000256" key="6">
    <source>
        <dbReference type="SAM" id="Coils"/>
    </source>
</evidence>
<feature type="domain" description="DEAD-box RNA helicase Q" evidence="10">
    <location>
        <begin position="154"/>
        <end position="183"/>
    </location>
</feature>
<evidence type="ECO:0000256" key="1">
    <source>
        <dbReference type="ARBA" id="ARBA00022741"/>
    </source>
</evidence>
<gene>
    <name evidence="11" type="primary">DBP10</name>
    <name evidence="11" type="ORF">PRELSG_1309300</name>
</gene>
<feature type="coiled-coil region" evidence="6">
    <location>
        <begin position="528"/>
        <end position="572"/>
    </location>
</feature>
<dbReference type="GO" id="GO:0005829">
    <property type="term" value="C:cytosol"/>
    <property type="evidence" value="ECO:0007669"/>
    <property type="project" value="TreeGrafter"/>
</dbReference>
<dbReference type="EC" id="3.6.3.-" evidence="11"/>
<sequence length="1164" mass="137213">MKVIRGKKNNKKTRQNKKKFNGIKKVTKNSRNTVKSKITKQDKLKNKKISKVKKLKNVSKNYKSMKTQKEMKKKENNDSLKSKSKIKKYDSVNKKKSQKGNKRYSWLFENKKKESVSDSNSENEKDTGDKIKKKKKFVLYKKRKNNNKNKVVLSCFQILGLSEKMCKSISTNLKYNKPTDIQKLCIPKIFSRKDVICVSKTGSGKSLVYLSTLIDILKEHSKYFGIRGLIILPTKELVIQIYKLAKKICCNFFNLNINIIIGGVSLVRQFDILKENLDILICTPGRLSFIIEETKLSLEKVEILVIDEADRLLELNYYNDMNLIYKNLTNSSKQTILISATLPTNVEDYFKLKLNNPDIAYVNSDNMISDRLTLHFLFCRSYEKYALLLKIILIFKNKNLGKTMIFFCTKYHILFFSKILNYLKVPHSVLYGNADTSFRFQQINNFTNDQKIQFLLVTDLASRGINIASVKNVINYNLPFSSKLFIHRIGRACRNNFKGYAISIVTYQDILYAYEICFFIGKKLKFFKKDESDEKEEIENSQVNLNNEKGKIENNQENLNNENERNEENNYNKIDEIKARNDDDIYESKIKNGNEIDEGEIKKKDDKNTSDIIYLGTLDNISDYVEFIENLKKFDSELISLNKSILASYKIYFSMRPKVSKYASTKCINKIKKMGGLYKLCLLYHPDTIYKDSYKNEFHNENENNKSLSVTKEVDDIFNNLISSLKKNGKKEEENVKYYEKKNFITEENNQEQHSTYNEILPGKDELKKKKELFIENNEIINKFDKNEKNKSHNEVFSFLHNFQNNDNNKIKSISEEVKEKLNKLKEKSEKYKYNKNNYLSNDINEITYSFALGLSEEENDIENYEKCNESFLLNSKNEIKNEEKKKKLSKRALKKIPKEKNGINNIEMPKKKQEFSFDDILKRINEKKIKKDTSAFNLQTPGYDLPPDEEEEMNKQRFIKKNIWDKKKKKFILTEIDTFQNKVITSKDDGKKNSKNDMKTTNIYQKWVKATKNRIKKIGELEDDNDKRYNKKKHINNINRNEIQNIEINDKENNLNMLKLMHPEITEALSKNIKLTKKQQRLYKKYITGKYTSSKEKNEKSPHLIAKEKKKMLQKKLKTDKKFRNKYLKIKKKKHEQKLQQKQNLKSARSRSLIIIKKKKINK</sequence>
<dbReference type="PANTHER" id="PTHR47959">
    <property type="entry name" value="ATP-DEPENDENT RNA HELICASE RHLE-RELATED"/>
    <property type="match status" value="1"/>
</dbReference>
<dbReference type="Pfam" id="PF00270">
    <property type="entry name" value="DEAD"/>
    <property type="match status" value="1"/>
</dbReference>
<keyword evidence="12" id="KW-1185">Reference proteome</keyword>
<dbReference type="PROSITE" id="PS51194">
    <property type="entry name" value="HELICASE_CTER"/>
    <property type="match status" value="1"/>
</dbReference>
<evidence type="ECO:0000259" key="9">
    <source>
        <dbReference type="PROSITE" id="PS51194"/>
    </source>
</evidence>
<evidence type="ECO:0000256" key="7">
    <source>
        <dbReference type="SAM" id="MobiDB-lite"/>
    </source>
</evidence>
<dbReference type="KEGG" id="prel:PRELSG_1309300"/>
<dbReference type="RefSeq" id="XP_028535741.1">
    <property type="nucleotide sequence ID" value="XM_028678613.1"/>
</dbReference>
<feature type="domain" description="Helicase C-terminal" evidence="9">
    <location>
        <begin position="387"/>
        <end position="549"/>
    </location>
</feature>
<dbReference type="PANTHER" id="PTHR47959:SF8">
    <property type="entry name" value="RNA HELICASE"/>
    <property type="match status" value="1"/>
</dbReference>
<feature type="region of interest" description="Disordered" evidence="7">
    <location>
        <begin position="1"/>
        <end position="106"/>
    </location>
</feature>
<dbReference type="SMART" id="SM00487">
    <property type="entry name" value="DEXDc"/>
    <property type="match status" value="1"/>
</dbReference>
<protein>
    <submittedName>
        <fullName evidence="11">ATP-dependent RNA helicase DBP10, putative</fullName>
        <ecNumber evidence="11">3.6.3.-</ecNumber>
    </submittedName>
</protein>
<dbReference type="InterPro" id="IPR000629">
    <property type="entry name" value="RNA-helicase_DEAD-box_CS"/>
</dbReference>
<evidence type="ECO:0000313" key="12">
    <source>
        <dbReference type="Proteomes" id="UP000220158"/>
    </source>
</evidence>
<dbReference type="GeneID" id="39738026"/>
<feature type="compositionally biased region" description="Basic residues" evidence="7">
    <location>
        <begin position="1"/>
        <end position="28"/>
    </location>
</feature>
<dbReference type="SMART" id="SM00490">
    <property type="entry name" value="HELICc"/>
    <property type="match status" value="1"/>
</dbReference>
<dbReference type="InterPro" id="IPR001650">
    <property type="entry name" value="Helicase_C-like"/>
</dbReference>
<dbReference type="Gene3D" id="3.40.50.300">
    <property type="entry name" value="P-loop containing nucleotide triphosphate hydrolases"/>
    <property type="match status" value="2"/>
</dbReference>
<dbReference type="PROSITE" id="PS00039">
    <property type="entry name" value="DEAD_ATP_HELICASE"/>
    <property type="match status" value="1"/>
</dbReference>
<accession>A0A1J1HD80</accession>
<dbReference type="CDD" id="cd18787">
    <property type="entry name" value="SF2_C_DEAD"/>
    <property type="match status" value="1"/>
</dbReference>
<name>A0A1J1HD80_PLARL</name>
<dbReference type="Pfam" id="PF00271">
    <property type="entry name" value="Helicase_C"/>
    <property type="match status" value="1"/>
</dbReference>
<dbReference type="InterPro" id="IPR011545">
    <property type="entry name" value="DEAD/DEAH_box_helicase_dom"/>
</dbReference>
<keyword evidence="4" id="KW-0067">ATP-binding</keyword>
<evidence type="ECO:0000313" key="11">
    <source>
        <dbReference type="EMBL" id="CRH03734.1"/>
    </source>
</evidence>
<dbReference type="PROSITE" id="PS51195">
    <property type="entry name" value="Q_MOTIF"/>
    <property type="match status" value="1"/>
</dbReference>
<dbReference type="GO" id="GO:0003676">
    <property type="term" value="F:nucleic acid binding"/>
    <property type="evidence" value="ECO:0007669"/>
    <property type="project" value="InterPro"/>
</dbReference>
<evidence type="ECO:0000256" key="4">
    <source>
        <dbReference type="ARBA" id="ARBA00022840"/>
    </source>
</evidence>
<evidence type="ECO:0000259" key="8">
    <source>
        <dbReference type="PROSITE" id="PS51192"/>
    </source>
</evidence>
<organism evidence="11 12">
    <name type="scientific">Plasmodium relictum</name>
    <dbReference type="NCBI Taxonomy" id="85471"/>
    <lineage>
        <taxon>Eukaryota</taxon>
        <taxon>Sar</taxon>
        <taxon>Alveolata</taxon>
        <taxon>Apicomplexa</taxon>
        <taxon>Aconoidasida</taxon>
        <taxon>Haemosporida</taxon>
        <taxon>Plasmodiidae</taxon>
        <taxon>Plasmodium</taxon>
        <taxon>Plasmodium (Haemamoeba)</taxon>
    </lineage>
</organism>
<dbReference type="InterPro" id="IPR050079">
    <property type="entry name" value="DEAD_box_RNA_helicase"/>
</dbReference>
<feature type="compositionally biased region" description="Basic residues" evidence="7">
    <location>
        <begin position="45"/>
        <end position="57"/>
    </location>
</feature>
<dbReference type="SUPFAM" id="SSF52540">
    <property type="entry name" value="P-loop containing nucleoside triphosphate hydrolases"/>
    <property type="match status" value="1"/>
</dbReference>
<dbReference type="Proteomes" id="UP000220158">
    <property type="component" value="Chromosome 13"/>
</dbReference>
<dbReference type="PROSITE" id="PS51192">
    <property type="entry name" value="HELICASE_ATP_BIND_1"/>
    <property type="match status" value="1"/>
</dbReference>
<keyword evidence="2 11" id="KW-0378">Hydrolase</keyword>
<dbReference type="VEuPathDB" id="PlasmoDB:PRELSG_1309300"/>
<dbReference type="EMBL" id="LN835308">
    <property type="protein sequence ID" value="CRH03734.1"/>
    <property type="molecule type" value="Genomic_DNA"/>
</dbReference>
<dbReference type="GO" id="GO:0005524">
    <property type="term" value="F:ATP binding"/>
    <property type="evidence" value="ECO:0007669"/>
    <property type="project" value="UniProtKB-KW"/>
</dbReference>
<keyword evidence="1" id="KW-0547">Nucleotide-binding</keyword>
<evidence type="ECO:0000259" key="10">
    <source>
        <dbReference type="PROSITE" id="PS51195"/>
    </source>
</evidence>
<keyword evidence="6" id="KW-0175">Coiled coil</keyword>
<dbReference type="AlphaFoldDB" id="A0A1J1HD80"/>
<evidence type="ECO:0000256" key="5">
    <source>
        <dbReference type="PROSITE-ProRule" id="PRU00552"/>
    </source>
</evidence>
<dbReference type="OrthoDB" id="10261375at2759"/>
<evidence type="ECO:0000256" key="3">
    <source>
        <dbReference type="ARBA" id="ARBA00022806"/>
    </source>
</evidence>
<dbReference type="OMA" id="KYHILFF"/>